<evidence type="ECO:0000313" key="6">
    <source>
        <dbReference type="Proteomes" id="UP000800200"/>
    </source>
</evidence>
<dbReference type="GO" id="GO:0005886">
    <property type="term" value="C:plasma membrane"/>
    <property type="evidence" value="ECO:0007669"/>
    <property type="project" value="TreeGrafter"/>
</dbReference>
<name>A0A6A6DMP0_9PEZI</name>
<dbReference type="AlphaFoldDB" id="A0A6A6DMP0"/>
<dbReference type="PANTHER" id="PTHR23508">
    <property type="entry name" value="CARBOXYLIC ACID TRANSPORTER PROTEIN HOMOLOG"/>
    <property type="match status" value="1"/>
</dbReference>
<dbReference type="OrthoDB" id="5374715at2759"/>
<organism evidence="5 6">
    <name type="scientific">Zopfia rhizophila CBS 207.26</name>
    <dbReference type="NCBI Taxonomy" id="1314779"/>
    <lineage>
        <taxon>Eukaryota</taxon>
        <taxon>Fungi</taxon>
        <taxon>Dikarya</taxon>
        <taxon>Ascomycota</taxon>
        <taxon>Pezizomycotina</taxon>
        <taxon>Dothideomycetes</taxon>
        <taxon>Dothideomycetes incertae sedis</taxon>
        <taxon>Zopfiaceae</taxon>
        <taxon>Zopfia</taxon>
    </lineage>
</organism>
<keyword evidence="6" id="KW-1185">Reference proteome</keyword>
<keyword evidence="3" id="KW-1133">Transmembrane helix</keyword>
<dbReference type="EMBL" id="ML994668">
    <property type="protein sequence ID" value="KAF2179220.1"/>
    <property type="molecule type" value="Genomic_DNA"/>
</dbReference>
<protein>
    <recommendedName>
        <fullName evidence="7">Major facilitator superfamily (MFS) profile domain-containing protein</fullName>
    </recommendedName>
</protein>
<dbReference type="PANTHER" id="PTHR23508:SF10">
    <property type="entry name" value="CARBOXYLIC ACID TRANSPORTER PROTEIN HOMOLOG"/>
    <property type="match status" value="1"/>
</dbReference>
<gene>
    <name evidence="5" type="ORF">K469DRAFT_716496</name>
</gene>
<evidence type="ECO:0000256" key="1">
    <source>
        <dbReference type="ARBA" id="ARBA00004141"/>
    </source>
</evidence>
<evidence type="ECO:0000256" key="3">
    <source>
        <dbReference type="ARBA" id="ARBA00022989"/>
    </source>
</evidence>
<reference evidence="5" key="1">
    <citation type="journal article" date="2020" name="Stud. Mycol.">
        <title>101 Dothideomycetes genomes: a test case for predicting lifestyles and emergence of pathogens.</title>
        <authorList>
            <person name="Haridas S."/>
            <person name="Albert R."/>
            <person name="Binder M."/>
            <person name="Bloem J."/>
            <person name="Labutti K."/>
            <person name="Salamov A."/>
            <person name="Andreopoulos B."/>
            <person name="Baker S."/>
            <person name="Barry K."/>
            <person name="Bills G."/>
            <person name="Bluhm B."/>
            <person name="Cannon C."/>
            <person name="Castanera R."/>
            <person name="Culley D."/>
            <person name="Daum C."/>
            <person name="Ezra D."/>
            <person name="Gonzalez J."/>
            <person name="Henrissat B."/>
            <person name="Kuo A."/>
            <person name="Liang C."/>
            <person name="Lipzen A."/>
            <person name="Lutzoni F."/>
            <person name="Magnuson J."/>
            <person name="Mondo S."/>
            <person name="Nolan M."/>
            <person name="Ohm R."/>
            <person name="Pangilinan J."/>
            <person name="Park H.-J."/>
            <person name="Ramirez L."/>
            <person name="Alfaro M."/>
            <person name="Sun H."/>
            <person name="Tritt A."/>
            <person name="Yoshinaga Y."/>
            <person name="Zwiers L.-H."/>
            <person name="Turgeon B."/>
            <person name="Goodwin S."/>
            <person name="Spatafora J."/>
            <person name="Crous P."/>
            <person name="Grigoriev I."/>
        </authorList>
    </citation>
    <scope>NUCLEOTIDE SEQUENCE</scope>
    <source>
        <strain evidence="5">CBS 207.26</strain>
    </source>
</reference>
<sequence>MFLAGFLGWAWDAFDFFTVSLTITEIAKDFGVANSEVSWVGYILLSTRPTTL</sequence>
<evidence type="ECO:0000256" key="4">
    <source>
        <dbReference type="ARBA" id="ARBA00023136"/>
    </source>
</evidence>
<dbReference type="GO" id="GO:0015355">
    <property type="term" value="F:secondary active monocarboxylate transmembrane transporter activity"/>
    <property type="evidence" value="ECO:0007669"/>
    <property type="project" value="TreeGrafter"/>
</dbReference>
<keyword evidence="4" id="KW-0472">Membrane</keyword>
<comment type="subcellular location">
    <subcellularLocation>
        <location evidence="1">Membrane</location>
        <topology evidence="1">Multi-pass membrane protein</topology>
    </subcellularLocation>
</comment>
<proteinExistence type="predicted"/>
<keyword evidence="2" id="KW-0812">Transmembrane</keyword>
<dbReference type="Proteomes" id="UP000800200">
    <property type="component" value="Unassembled WGS sequence"/>
</dbReference>
<accession>A0A6A6DMP0</accession>
<evidence type="ECO:0000313" key="5">
    <source>
        <dbReference type="EMBL" id="KAF2179220.1"/>
    </source>
</evidence>
<evidence type="ECO:0008006" key="7">
    <source>
        <dbReference type="Google" id="ProtNLM"/>
    </source>
</evidence>
<dbReference type="SUPFAM" id="SSF103473">
    <property type="entry name" value="MFS general substrate transporter"/>
    <property type="match status" value="1"/>
</dbReference>
<dbReference type="InterPro" id="IPR036259">
    <property type="entry name" value="MFS_trans_sf"/>
</dbReference>
<evidence type="ECO:0000256" key="2">
    <source>
        <dbReference type="ARBA" id="ARBA00022692"/>
    </source>
</evidence>
<dbReference type="GO" id="GO:0035879">
    <property type="term" value="P:plasma membrane lactate transport"/>
    <property type="evidence" value="ECO:0007669"/>
    <property type="project" value="TreeGrafter"/>
</dbReference>